<keyword evidence="1" id="KW-0805">Transcription regulation</keyword>
<keyword evidence="2" id="KW-0238">DNA-binding</keyword>
<dbReference type="RefSeq" id="WP_332863784.1">
    <property type="nucleotide sequence ID" value="NZ_JBAFSM010000005.1"/>
</dbReference>
<protein>
    <submittedName>
        <fullName evidence="5">Helix-turn-helix domain-containing protein</fullName>
    </submittedName>
</protein>
<dbReference type="PROSITE" id="PS01124">
    <property type="entry name" value="HTH_ARAC_FAMILY_2"/>
    <property type="match status" value="1"/>
</dbReference>
<dbReference type="EMBL" id="JBAFSM010000005">
    <property type="protein sequence ID" value="MEG3436329.1"/>
    <property type="molecule type" value="Genomic_DNA"/>
</dbReference>
<dbReference type="PROSITE" id="PS00041">
    <property type="entry name" value="HTH_ARAC_FAMILY_1"/>
    <property type="match status" value="1"/>
</dbReference>
<name>A0AAW9QTV8_9CHRO</name>
<keyword evidence="3" id="KW-0804">Transcription</keyword>
<comment type="caution">
    <text evidence="5">The sequence shown here is derived from an EMBL/GenBank/DDBJ whole genome shotgun (WGS) entry which is preliminary data.</text>
</comment>
<feature type="domain" description="HTH araC/xylS-type" evidence="4">
    <location>
        <begin position="217"/>
        <end position="316"/>
    </location>
</feature>
<evidence type="ECO:0000256" key="3">
    <source>
        <dbReference type="ARBA" id="ARBA00023163"/>
    </source>
</evidence>
<dbReference type="Gene3D" id="1.10.10.60">
    <property type="entry name" value="Homeodomain-like"/>
    <property type="match status" value="1"/>
</dbReference>
<reference evidence="5 6" key="1">
    <citation type="submission" date="2024-01" db="EMBL/GenBank/DDBJ databases">
        <title>Genomic insights into the taxonomy and metabolism of the cyanobacterium Pannus brasiliensis CCIBt3594.</title>
        <authorList>
            <person name="Machado M."/>
            <person name="Botero N.B."/>
            <person name="Andreote A.P.D."/>
            <person name="Feitosa A.M.T."/>
            <person name="Popin R."/>
            <person name="Sivonen K."/>
            <person name="Fiore M.F."/>
        </authorList>
    </citation>
    <scope>NUCLEOTIDE SEQUENCE [LARGE SCALE GENOMIC DNA]</scope>
    <source>
        <strain evidence="5 6">CCIBt3594</strain>
    </source>
</reference>
<dbReference type="AlphaFoldDB" id="A0AAW9QTV8"/>
<dbReference type="PANTHER" id="PTHR47893:SF1">
    <property type="entry name" value="REGULATORY PROTEIN PCHR"/>
    <property type="match status" value="1"/>
</dbReference>
<evidence type="ECO:0000313" key="6">
    <source>
        <dbReference type="Proteomes" id="UP001328733"/>
    </source>
</evidence>
<dbReference type="SUPFAM" id="SSF46689">
    <property type="entry name" value="Homeodomain-like"/>
    <property type="match status" value="2"/>
</dbReference>
<accession>A0AAW9QTV8</accession>
<proteinExistence type="predicted"/>
<evidence type="ECO:0000313" key="5">
    <source>
        <dbReference type="EMBL" id="MEG3436329.1"/>
    </source>
</evidence>
<organism evidence="5 6">
    <name type="scientific">Pannus brasiliensis CCIBt3594</name>
    <dbReference type="NCBI Taxonomy" id="1427578"/>
    <lineage>
        <taxon>Bacteria</taxon>
        <taxon>Bacillati</taxon>
        <taxon>Cyanobacteriota</taxon>
        <taxon>Cyanophyceae</taxon>
        <taxon>Oscillatoriophycideae</taxon>
        <taxon>Chroococcales</taxon>
        <taxon>Microcystaceae</taxon>
        <taxon>Pannus</taxon>
    </lineage>
</organism>
<dbReference type="InterPro" id="IPR018062">
    <property type="entry name" value="HTH_AraC-typ_CS"/>
</dbReference>
<dbReference type="Proteomes" id="UP001328733">
    <property type="component" value="Unassembled WGS sequence"/>
</dbReference>
<dbReference type="SMART" id="SM00342">
    <property type="entry name" value="HTH_ARAC"/>
    <property type="match status" value="1"/>
</dbReference>
<keyword evidence="6" id="KW-1185">Reference proteome</keyword>
<evidence type="ECO:0000256" key="2">
    <source>
        <dbReference type="ARBA" id="ARBA00023125"/>
    </source>
</evidence>
<sequence>MTVELPPRMETISVHDIDELAERMKAFGWNMLHRQIEGGAFAGELIVAQLAGMQFARMTYNRGIRSRGDSPAGTIAIAVPLSVPRSLHWHGYNLSPDHALLQKSSLGLDFLRRGDFPLALVSISIDSLLEAAELTGRTRVESLVLDDTRTIRPDAGAVDRFRFHFQNLFPAIRSPQTLPPELAAIIRADFLDLMLDLLESNQTSPPFRPSSRYSFIKRAEEMLLENLDRPLAVTDLCKEIHVSERTLRYGFRECFGMAPAAYLKAQRLNGVRRQLKAGDGATVSDVAIQWGFWHMGQFAKDYRKMFGESPSQTLRRGS</sequence>
<dbReference type="InterPro" id="IPR053142">
    <property type="entry name" value="PchR_regulatory_protein"/>
</dbReference>
<dbReference type="InterPro" id="IPR018060">
    <property type="entry name" value="HTH_AraC"/>
</dbReference>
<dbReference type="GO" id="GO:0003700">
    <property type="term" value="F:DNA-binding transcription factor activity"/>
    <property type="evidence" value="ECO:0007669"/>
    <property type="project" value="InterPro"/>
</dbReference>
<dbReference type="InterPro" id="IPR009057">
    <property type="entry name" value="Homeodomain-like_sf"/>
</dbReference>
<evidence type="ECO:0000256" key="1">
    <source>
        <dbReference type="ARBA" id="ARBA00023015"/>
    </source>
</evidence>
<evidence type="ECO:0000259" key="4">
    <source>
        <dbReference type="PROSITE" id="PS01124"/>
    </source>
</evidence>
<dbReference type="Pfam" id="PF12833">
    <property type="entry name" value="HTH_18"/>
    <property type="match status" value="1"/>
</dbReference>
<gene>
    <name evidence="5" type="ORF">V0288_04285</name>
</gene>
<dbReference type="PANTHER" id="PTHR47893">
    <property type="entry name" value="REGULATORY PROTEIN PCHR"/>
    <property type="match status" value="1"/>
</dbReference>
<dbReference type="GO" id="GO:0043565">
    <property type="term" value="F:sequence-specific DNA binding"/>
    <property type="evidence" value="ECO:0007669"/>
    <property type="project" value="InterPro"/>
</dbReference>